<dbReference type="AlphaFoldDB" id="I2B9C1"/>
<evidence type="ECO:0000313" key="3">
    <source>
        <dbReference type="Proteomes" id="UP000001955"/>
    </source>
</evidence>
<dbReference type="STRING" id="630626.EBL_c20340"/>
<keyword evidence="3" id="KW-1185">Reference proteome</keyword>
<evidence type="ECO:0000256" key="1">
    <source>
        <dbReference type="SAM" id="MobiDB-lite"/>
    </source>
</evidence>
<name>I2B9C1_SHIBC</name>
<feature type="compositionally biased region" description="Basic and acidic residues" evidence="1">
    <location>
        <begin position="32"/>
        <end position="46"/>
    </location>
</feature>
<dbReference type="Proteomes" id="UP000001955">
    <property type="component" value="Chromosome"/>
</dbReference>
<reference evidence="2 3" key="1">
    <citation type="journal article" date="2012" name="J. Bacteriol.">
        <title>Complete genome sequence of the B12-producing Shimwellia blattae strain DSM 4481, isolated from a cockroach.</title>
        <authorList>
            <person name="Brzuszkiewicz E."/>
            <person name="Waschkowitz T."/>
            <person name="Wiezer A."/>
            <person name="Daniel R."/>
        </authorList>
    </citation>
    <scope>NUCLEOTIDE SEQUENCE [LARGE SCALE GENOMIC DNA]</scope>
    <source>
        <strain evidence="3">ATCC 29907 / DSM 4481 / JCM 1650 / NBRC 105725 / CDC 9005-74</strain>
    </source>
</reference>
<dbReference type="HOGENOM" id="CLU_2920231_0_0_6"/>
<accession>I2B9C1</accession>
<gene>
    <name evidence="2" type="ordered locus">EBL_c20340</name>
</gene>
<dbReference type="KEGG" id="ebt:EBL_c20340"/>
<dbReference type="EMBL" id="CP001560">
    <property type="protein sequence ID" value="AFJ47125.1"/>
    <property type="molecule type" value="Genomic_DNA"/>
</dbReference>
<evidence type="ECO:0000313" key="2">
    <source>
        <dbReference type="EMBL" id="AFJ47125.1"/>
    </source>
</evidence>
<sequence>MDEPSGRNSPNQHNDTIYIIRSGHSRTNTGQRDGDSVTKRQESRLRDGRRKNRREGYLSPK</sequence>
<protein>
    <submittedName>
        <fullName evidence="2">Uncharacterized protein</fullName>
    </submittedName>
</protein>
<feature type="compositionally biased region" description="Polar residues" evidence="1">
    <location>
        <begin position="1"/>
        <end position="15"/>
    </location>
</feature>
<organism evidence="2 3">
    <name type="scientific">Shimwellia blattae (strain ATCC 29907 / DSM 4481 / JCM 1650 / NBRC 105725 / CDC 9005-74)</name>
    <name type="common">Escherichia blattae</name>
    <dbReference type="NCBI Taxonomy" id="630626"/>
    <lineage>
        <taxon>Bacteria</taxon>
        <taxon>Pseudomonadati</taxon>
        <taxon>Pseudomonadota</taxon>
        <taxon>Gammaproteobacteria</taxon>
        <taxon>Enterobacterales</taxon>
        <taxon>Enterobacteriaceae</taxon>
        <taxon>Shimwellia</taxon>
    </lineage>
</organism>
<proteinExistence type="predicted"/>
<feature type="region of interest" description="Disordered" evidence="1">
    <location>
        <begin position="1"/>
        <end position="61"/>
    </location>
</feature>